<gene>
    <name evidence="3" type="ORF">CC80DRAFT_487667</name>
</gene>
<dbReference type="OrthoDB" id="3687641at2759"/>
<sequence>MPSWNYAKLGEDENGSLHNTRDTSASIVKKLRLYQVAVGILLILNVGFVSAWWRSSTNCVRPQLVYSPAKGAIKYEKKRLFRDIDNNVYAGKPRPEHDEAWAKLIEPITIKVSQKELDIIGEESIALKDGSGFIAETAVYHELHCIKRIRRHLYLDHYYPNMTEDARLR</sequence>
<evidence type="ECO:0000256" key="1">
    <source>
        <dbReference type="ARBA" id="ARBA00035112"/>
    </source>
</evidence>
<dbReference type="PANTHER" id="PTHR33365:SF7">
    <property type="entry name" value="TAT PATHWAY SIGNAL SEQUENCE"/>
    <property type="match status" value="1"/>
</dbReference>
<dbReference type="PANTHER" id="PTHR33365">
    <property type="entry name" value="YALI0B05434P"/>
    <property type="match status" value="1"/>
</dbReference>
<organism evidence="3 4">
    <name type="scientific">Byssothecium circinans</name>
    <dbReference type="NCBI Taxonomy" id="147558"/>
    <lineage>
        <taxon>Eukaryota</taxon>
        <taxon>Fungi</taxon>
        <taxon>Dikarya</taxon>
        <taxon>Ascomycota</taxon>
        <taxon>Pezizomycotina</taxon>
        <taxon>Dothideomycetes</taxon>
        <taxon>Pleosporomycetidae</taxon>
        <taxon>Pleosporales</taxon>
        <taxon>Massarineae</taxon>
        <taxon>Massarinaceae</taxon>
        <taxon>Byssothecium</taxon>
    </lineage>
</organism>
<keyword evidence="2" id="KW-1133">Transmembrane helix</keyword>
<dbReference type="GO" id="GO:0043386">
    <property type="term" value="P:mycotoxin biosynthetic process"/>
    <property type="evidence" value="ECO:0007669"/>
    <property type="project" value="InterPro"/>
</dbReference>
<evidence type="ECO:0000313" key="3">
    <source>
        <dbReference type="EMBL" id="KAF1962131.1"/>
    </source>
</evidence>
<name>A0A6A5UB68_9PLEO</name>
<feature type="non-terminal residue" evidence="3">
    <location>
        <position position="169"/>
    </location>
</feature>
<keyword evidence="4" id="KW-1185">Reference proteome</keyword>
<dbReference type="Proteomes" id="UP000800035">
    <property type="component" value="Unassembled WGS sequence"/>
</dbReference>
<reference evidence="3" key="1">
    <citation type="journal article" date="2020" name="Stud. Mycol.">
        <title>101 Dothideomycetes genomes: a test case for predicting lifestyles and emergence of pathogens.</title>
        <authorList>
            <person name="Haridas S."/>
            <person name="Albert R."/>
            <person name="Binder M."/>
            <person name="Bloem J."/>
            <person name="Labutti K."/>
            <person name="Salamov A."/>
            <person name="Andreopoulos B."/>
            <person name="Baker S."/>
            <person name="Barry K."/>
            <person name="Bills G."/>
            <person name="Bluhm B."/>
            <person name="Cannon C."/>
            <person name="Castanera R."/>
            <person name="Culley D."/>
            <person name="Daum C."/>
            <person name="Ezra D."/>
            <person name="Gonzalez J."/>
            <person name="Henrissat B."/>
            <person name="Kuo A."/>
            <person name="Liang C."/>
            <person name="Lipzen A."/>
            <person name="Lutzoni F."/>
            <person name="Magnuson J."/>
            <person name="Mondo S."/>
            <person name="Nolan M."/>
            <person name="Ohm R."/>
            <person name="Pangilinan J."/>
            <person name="Park H.-J."/>
            <person name="Ramirez L."/>
            <person name="Alfaro M."/>
            <person name="Sun H."/>
            <person name="Tritt A."/>
            <person name="Yoshinaga Y."/>
            <person name="Zwiers L.-H."/>
            <person name="Turgeon B."/>
            <person name="Goodwin S."/>
            <person name="Spatafora J."/>
            <person name="Crous P."/>
            <person name="Grigoriev I."/>
        </authorList>
    </citation>
    <scope>NUCLEOTIDE SEQUENCE</scope>
    <source>
        <strain evidence="3">CBS 675.92</strain>
    </source>
</reference>
<proteinExistence type="inferred from homology"/>
<comment type="similarity">
    <text evidence="1">Belongs to the ustYa family.</text>
</comment>
<keyword evidence="2" id="KW-0472">Membrane</keyword>
<dbReference type="InterPro" id="IPR021765">
    <property type="entry name" value="UstYa-like"/>
</dbReference>
<protein>
    <submittedName>
        <fullName evidence="3">Uncharacterized protein</fullName>
    </submittedName>
</protein>
<feature type="transmembrane region" description="Helical" evidence="2">
    <location>
        <begin position="33"/>
        <end position="53"/>
    </location>
</feature>
<dbReference type="Pfam" id="PF11807">
    <property type="entry name" value="UstYa"/>
    <property type="match status" value="1"/>
</dbReference>
<dbReference type="AlphaFoldDB" id="A0A6A5UB68"/>
<accession>A0A6A5UB68</accession>
<keyword evidence="2" id="KW-0812">Transmembrane</keyword>
<evidence type="ECO:0000256" key="2">
    <source>
        <dbReference type="SAM" id="Phobius"/>
    </source>
</evidence>
<dbReference type="EMBL" id="ML976979">
    <property type="protein sequence ID" value="KAF1962131.1"/>
    <property type="molecule type" value="Genomic_DNA"/>
</dbReference>
<evidence type="ECO:0000313" key="4">
    <source>
        <dbReference type="Proteomes" id="UP000800035"/>
    </source>
</evidence>